<dbReference type="EMBL" id="AM420293">
    <property type="protein sequence ID" value="CAM01511.1"/>
    <property type="molecule type" value="Genomic_DNA"/>
</dbReference>
<keyword evidence="3" id="KW-1185">Reference proteome</keyword>
<dbReference type="AlphaFoldDB" id="A4FBT6"/>
<dbReference type="GO" id="GO:0008270">
    <property type="term" value="F:zinc ion binding"/>
    <property type="evidence" value="ECO:0007669"/>
    <property type="project" value="InterPro"/>
</dbReference>
<protein>
    <recommendedName>
        <fullName evidence="1">Metallo-beta-lactamase domain-containing protein</fullName>
    </recommendedName>
</protein>
<dbReference type="KEGG" id="sen:SACE_2205"/>
<dbReference type="Pfam" id="PF12706">
    <property type="entry name" value="Lactamase_B_2"/>
    <property type="match status" value="1"/>
</dbReference>
<dbReference type="InterPro" id="IPR001279">
    <property type="entry name" value="Metallo-B-lactamas"/>
</dbReference>
<gene>
    <name evidence="2" type="ordered locus">SACE_2205</name>
</gene>
<dbReference type="SUPFAM" id="SSF56281">
    <property type="entry name" value="Metallo-hydrolase/oxidoreductase"/>
    <property type="match status" value="1"/>
</dbReference>
<dbReference type="PANTHER" id="PTHR15032:SF36">
    <property type="entry name" value="METALLO-BETA-LACTAMASE DOMAIN-CONTAINING PROTEIN"/>
    <property type="match status" value="1"/>
</dbReference>
<feature type="domain" description="Metallo-beta-lactamase" evidence="1">
    <location>
        <begin position="96"/>
        <end position="303"/>
    </location>
</feature>
<dbReference type="InterPro" id="IPR024884">
    <property type="entry name" value="NAPE-PLD"/>
</dbReference>
<dbReference type="Gene3D" id="3.60.15.10">
    <property type="entry name" value="Ribonuclease Z/Hydroxyacylglutathione hydrolase-like"/>
    <property type="match status" value="1"/>
</dbReference>
<dbReference type="OrthoDB" id="9805728at2"/>
<reference evidence="2 3" key="1">
    <citation type="journal article" date="2007" name="Nat. Biotechnol.">
        <title>Complete genome sequence of the erythromycin-producing bacterium Saccharopolyspora erythraea NRRL23338.</title>
        <authorList>
            <person name="Oliynyk M."/>
            <person name="Samborskyy M."/>
            <person name="Lester J.B."/>
            <person name="Mironenko T."/>
            <person name="Scott N."/>
            <person name="Dickens S."/>
            <person name="Haydock S.F."/>
            <person name="Leadlay P.F."/>
        </authorList>
    </citation>
    <scope>NUCLEOTIDE SEQUENCE [LARGE SCALE GENOMIC DNA]</scope>
    <source>
        <strain evidence="3">ATCC 11635 / DSM 40517 / JCM 4748 / NBRC 13426 / NCIMB 8594 / NRRL 2338</strain>
    </source>
</reference>
<evidence type="ECO:0000259" key="1">
    <source>
        <dbReference type="Pfam" id="PF12706"/>
    </source>
</evidence>
<proteinExistence type="predicted"/>
<dbReference type="PIRSF" id="PIRSF038896">
    <property type="entry name" value="NAPE-PLD"/>
    <property type="match status" value="1"/>
</dbReference>
<evidence type="ECO:0000313" key="2">
    <source>
        <dbReference type="EMBL" id="CAM01511.1"/>
    </source>
</evidence>
<evidence type="ECO:0000313" key="3">
    <source>
        <dbReference type="Proteomes" id="UP000006728"/>
    </source>
</evidence>
<organism evidence="2 3">
    <name type="scientific">Saccharopolyspora erythraea (strain ATCC 11635 / DSM 40517 / JCM 4748 / NBRC 13426 / NCIMB 8594 / NRRL 2338)</name>
    <dbReference type="NCBI Taxonomy" id="405948"/>
    <lineage>
        <taxon>Bacteria</taxon>
        <taxon>Bacillati</taxon>
        <taxon>Actinomycetota</taxon>
        <taxon>Actinomycetes</taxon>
        <taxon>Pseudonocardiales</taxon>
        <taxon>Pseudonocardiaceae</taxon>
        <taxon>Saccharopolyspora</taxon>
    </lineage>
</organism>
<dbReference type="GO" id="GO:0070290">
    <property type="term" value="F:N-acylphosphatidylethanolamine-specific phospholipase D activity"/>
    <property type="evidence" value="ECO:0007669"/>
    <property type="project" value="InterPro"/>
</dbReference>
<accession>A4FBT6</accession>
<dbReference type="STRING" id="405948.SACE_2205"/>
<name>A4FBT6_SACEN</name>
<dbReference type="PANTHER" id="PTHR15032">
    <property type="entry name" value="N-ACYL-PHOSPHATIDYLETHANOLAMINE-HYDROLYZING PHOSPHOLIPASE D"/>
    <property type="match status" value="1"/>
</dbReference>
<dbReference type="HOGENOM" id="CLU_020884_5_0_11"/>
<dbReference type="GO" id="GO:0005737">
    <property type="term" value="C:cytoplasm"/>
    <property type="evidence" value="ECO:0007669"/>
    <property type="project" value="TreeGrafter"/>
</dbReference>
<dbReference type="eggNOG" id="COG2220">
    <property type="taxonomic scope" value="Bacteria"/>
</dbReference>
<dbReference type="InterPro" id="IPR036866">
    <property type="entry name" value="RibonucZ/Hydroxyglut_hydro"/>
</dbReference>
<dbReference type="RefSeq" id="WP_009942919.1">
    <property type="nucleotide sequence ID" value="NC_009142.1"/>
</dbReference>
<dbReference type="Proteomes" id="UP000006728">
    <property type="component" value="Chromosome"/>
</dbReference>
<sequence length="347" mass="38065">MARDSLAGVLMSGPVRPAPHPAREWPPSFADRLAAPLPRFRDVMRLMWSVPSRAPLGDADRIPVLRTGLQPVRSTDTALTWVGHATYLVRTGGVSVLTDPVWSTRIPGVPRRLTPPGVAFGDLPAGTASVPGDYGDEEDSQPVDAVVISHNHYDHLDAPTIARLPSSTPVLVPAGLGDWFRRRRFSEVVELDWWETAEVAGLTFDFVPAQHWSRRGVRDTCRSLWGGWVITGPDGRRLYHAGDSGYGPHFAEIGRRLPGIDVAMVPIGAYAPRWFMRPVHMDPEEAVRAVADLGAARAAGMHWGTFALTSEPVLEPLTRFRAAWREAGRDPAELWDLAIGETRVLPA</sequence>